<evidence type="ECO:0000313" key="1">
    <source>
        <dbReference type="EMBL" id="KKA17432.1"/>
    </source>
</evidence>
<reference evidence="1 2" key="1">
    <citation type="submission" date="2015-04" db="EMBL/GenBank/DDBJ databases">
        <authorList>
            <person name="Heijne W.H."/>
            <person name="Fedorova N.D."/>
            <person name="Nierman W.C."/>
            <person name="Vollebregt A.W."/>
            <person name="Zhao Z."/>
            <person name="Wu L."/>
            <person name="Kumar M."/>
            <person name="Stam H."/>
            <person name="van den Berg M.A."/>
            <person name="Pel H.J."/>
        </authorList>
    </citation>
    <scope>NUCLEOTIDE SEQUENCE [LARGE SCALE GENOMIC DNA]</scope>
    <source>
        <strain evidence="1 2">CBS 393.64</strain>
    </source>
</reference>
<dbReference type="EMBL" id="LASV01000653">
    <property type="protein sequence ID" value="KKA17432.1"/>
    <property type="molecule type" value="Genomic_DNA"/>
</dbReference>
<proteinExistence type="predicted"/>
<organism evidence="1 2">
    <name type="scientific">Rasamsonia emersonii (strain ATCC 16479 / CBS 393.64 / IMI 116815)</name>
    <dbReference type="NCBI Taxonomy" id="1408163"/>
    <lineage>
        <taxon>Eukaryota</taxon>
        <taxon>Fungi</taxon>
        <taxon>Dikarya</taxon>
        <taxon>Ascomycota</taxon>
        <taxon>Pezizomycotina</taxon>
        <taxon>Eurotiomycetes</taxon>
        <taxon>Eurotiomycetidae</taxon>
        <taxon>Eurotiales</taxon>
        <taxon>Trichocomaceae</taxon>
        <taxon>Rasamsonia</taxon>
    </lineage>
</organism>
<dbReference type="AlphaFoldDB" id="A0A0F4YGQ7"/>
<name>A0A0F4YGQ7_RASE3</name>
<dbReference type="GeneID" id="25320884"/>
<sequence length="103" mass="10626">HPVVTGSSGYVRTSYYATGNGVLPPCIHTTTGNLASCLVPRARAILKLRQFSLMFTTRLVNGNTSPVPCGHQAPGCVASMTDPLAGLTGTGGAKRRLPDVSSA</sequence>
<dbReference type="Proteomes" id="UP000053958">
    <property type="component" value="Unassembled WGS sequence"/>
</dbReference>
<protein>
    <submittedName>
        <fullName evidence="1">Uncharacterized protein</fullName>
    </submittedName>
</protein>
<evidence type="ECO:0000313" key="2">
    <source>
        <dbReference type="Proteomes" id="UP000053958"/>
    </source>
</evidence>
<dbReference type="RefSeq" id="XP_013324044.1">
    <property type="nucleotide sequence ID" value="XM_013468590.1"/>
</dbReference>
<comment type="caution">
    <text evidence="1">The sequence shown here is derived from an EMBL/GenBank/DDBJ whole genome shotgun (WGS) entry which is preliminary data.</text>
</comment>
<accession>A0A0F4YGQ7</accession>
<feature type="non-terminal residue" evidence="1">
    <location>
        <position position="1"/>
    </location>
</feature>
<gene>
    <name evidence="1" type="ORF">T310_8677</name>
</gene>
<keyword evidence="2" id="KW-1185">Reference proteome</keyword>